<feature type="domain" description="N-acetyltransferase" evidence="1">
    <location>
        <begin position="1"/>
        <end position="103"/>
    </location>
</feature>
<dbReference type="STRING" id="1524460.IX84_28710"/>
<name>A0A098S024_9BACT</name>
<comment type="caution">
    <text evidence="2">The sequence shown here is derived from an EMBL/GenBank/DDBJ whole genome shotgun (WGS) entry which is preliminary data.</text>
</comment>
<evidence type="ECO:0000259" key="1">
    <source>
        <dbReference type="PROSITE" id="PS51186"/>
    </source>
</evidence>
<dbReference type="PANTHER" id="PTHR43441">
    <property type="entry name" value="RIBOSOMAL-PROTEIN-SERINE ACETYLTRANSFERASE"/>
    <property type="match status" value="1"/>
</dbReference>
<evidence type="ECO:0000313" key="2">
    <source>
        <dbReference type="EMBL" id="KGE85466.1"/>
    </source>
</evidence>
<dbReference type="InterPro" id="IPR016181">
    <property type="entry name" value="Acyl_CoA_acyltransferase"/>
</dbReference>
<dbReference type="GO" id="GO:0005737">
    <property type="term" value="C:cytoplasm"/>
    <property type="evidence" value="ECO:0007669"/>
    <property type="project" value="TreeGrafter"/>
</dbReference>
<dbReference type="AlphaFoldDB" id="A0A098S024"/>
<dbReference type="InterPro" id="IPR000182">
    <property type="entry name" value="GNAT_dom"/>
</dbReference>
<dbReference type="Pfam" id="PF13302">
    <property type="entry name" value="Acetyltransf_3"/>
    <property type="match status" value="1"/>
</dbReference>
<dbReference type="Proteomes" id="UP000029736">
    <property type="component" value="Unassembled WGS sequence"/>
</dbReference>
<organism evidence="2 3">
    <name type="scientific">Phaeodactylibacter xiamenensis</name>
    <dbReference type="NCBI Taxonomy" id="1524460"/>
    <lineage>
        <taxon>Bacteria</taxon>
        <taxon>Pseudomonadati</taxon>
        <taxon>Bacteroidota</taxon>
        <taxon>Saprospiria</taxon>
        <taxon>Saprospirales</taxon>
        <taxon>Haliscomenobacteraceae</taxon>
        <taxon>Phaeodactylibacter</taxon>
    </lineage>
</organism>
<keyword evidence="3" id="KW-1185">Reference proteome</keyword>
<proteinExistence type="predicted"/>
<accession>A0A098S024</accession>
<dbReference type="CDD" id="cd04301">
    <property type="entry name" value="NAT_SF"/>
    <property type="match status" value="1"/>
</dbReference>
<sequence length="114" mass="13251">MVRAEGQIAGLVSLVRIEWEHHRAELGYWLGSSFQGRGLATKSCHCLINYAFEELCLNRISLRSTQDNQRSIALANRLGFTAEGRLREALLKEEAYQHLQLFSILRREWKMKNF</sequence>
<protein>
    <recommendedName>
        <fullName evidence="1">N-acetyltransferase domain-containing protein</fullName>
    </recommendedName>
</protein>
<dbReference type="EMBL" id="JPOS01000090">
    <property type="protein sequence ID" value="KGE85466.1"/>
    <property type="molecule type" value="Genomic_DNA"/>
</dbReference>
<dbReference type="InterPro" id="IPR051908">
    <property type="entry name" value="Ribosomal_N-acetyltransferase"/>
</dbReference>
<dbReference type="GO" id="GO:1990189">
    <property type="term" value="F:protein N-terminal-serine acetyltransferase activity"/>
    <property type="evidence" value="ECO:0007669"/>
    <property type="project" value="TreeGrafter"/>
</dbReference>
<dbReference type="GO" id="GO:0008999">
    <property type="term" value="F:protein-N-terminal-alanine acetyltransferase activity"/>
    <property type="evidence" value="ECO:0007669"/>
    <property type="project" value="TreeGrafter"/>
</dbReference>
<dbReference type="SUPFAM" id="SSF55729">
    <property type="entry name" value="Acyl-CoA N-acyltransferases (Nat)"/>
    <property type="match status" value="1"/>
</dbReference>
<reference evidence="2 3" key="1">
    <citation type="journal article" date="2014" name="Int. J. Syst. Evol. Microbiol.">
        <title>Phaeodactylibacter xiamenensis gen. nov., sp. nov., a member of the family Saprospiraceae isolated from the marine alga Phaeodactylum tricornutum.</title>
        <authorList>
            <person name="Chen Z.Jr."/>
            <person name="Lei X."/>
            <person name="Lai Q."/>
            <person name="Li Y."/>
            <person name="Zhang B."/>
            <person name="Zhang J."/>
            <person name="Zhang H."/>
            <person name="Yang L."/>
            <person name="Zheng W."/>
            <person name="Tian Y."/>
            <person name="Yu Z."/>
            <person name="Xu H.Jr."/>
            <person name="Zheng T."/>
        </authorList>
    </citation>
    <scope>NUCLEOTIDE SEQUENCE [LARGE SCALE GENOMIC DNA]</scope>
    <source>
        <strain evidence="2 3">KD52</strain>
    </source>
</reference>
<dbReference type="PROSITE" id="PS51186">
    <property type="entry name" value="GNAT"/>
    <property type="match status" value="1"/>
</dbReference>
<dbReference type="Gene3D" id="3.40.630.30">
    <property type="match status" value="1"/>
</dbReference>
<dbReference type="PANTHER" id="PTHR43441:SF11">
    <property type="entry name" value="RIBOSOMAL-PROTEIN-SERINE ACETYLTRANSFERASE"/>
    <property type="match status" value="1"/>
</dbReference>
<evidence type="ECO:0000313" key="3">
    <source>
        <dbReference type="Proteomes" id="UP000029736"/>
    </source>
</evidence>
<gene>
    <name evidence="2" type="ORF">IX84_28710</name>
</gene>